<dbReference type="WBParaSite" id="TTAC_0000434301-mRNA-1">
    <property type="protein sequence ID" value="TTAC_0000434301-mRNA-1"/>
    <property type="gene ID" value="TTAC_0000434301"/>
</dbReference>
<evidence type="ECO:0000313" key="1">
    <source>
        <dbReference type="EMBL" id="VDM24691.1"/>
    </source>
</evidence>
<dbReference type="EMBL" id="UYWX01004158">
    <property type="protein sequence ID" value="VDM24691.1"/>
    <property type="molecule type" value="Genomic_DNA"/>
</dbReference>
<protein>
    <submittedName>
        <fullName evidence="1 3">Uncharacterized protein</fullName>
    </submittedName>
</protein>
<proteinExistence type="predicted"/>
<evidence type="ECO:0000313" key="2">
    <source>
        <dbReference type="Proteomes" id="UP000274429"/>
    </source>
</evidence>
<sequence length="115" mass="11909">MSIAALLPTTPRLTLHITTTASNLQPSPYHTVLTPSPSLSGSSAAIRHESKSTPLRSTLQRIAHDSKPTTTATTTTTTTTTLATVLQAECSSLTPNQLFKHTAAPTTTAAAATVA</sequence>
<name>A0A0R3WUA3_HYDTA</name>
<reference evidence="3" key="1">
    <citation type="submission" date="2017-02" db="UniProtKB">
        <authorList>
            <consortium name="WormBaseParasite"/>
        </authorList>
    </citation>
    <scope>IDENTIFICATION</scope>
</reference>
<dbReference type="AlphaFoldDB" id="A0A0R3WUA3"/>
<reference evidence="1 2" key="2">
    <citation type="submission" date="2018-11" db="EMBL/GenBank/DDBJ databases">
        <authorList>
            <consortium name="Pathogen Informatics"/>
        </authorList>
    </citation>
    <scope>NUCLEOTIDE SEQUENCE [LARGE SCALE GENOMIC DNA]</scope>
</reference>
<organism evidence="3">
    <name type="scientific">Hydatigena taeniaeformis</name>
    <name type="common">Feline tapeworm</name>
    <name type="synonym">Taenia taeniaeformis</name>
    <dbReference type="NCBI Taxonomy" id="6205"/>
    <lineage>
        <taxon>Eukaryota</taxon>
        <taxon>Metazoa</taxon>
        <taxon>Spiralia</taxon>
        <taxon>Lophotrochozoa</taxon>
        <taxon>Platyhelminthes</taxon>
        <taxon>Cestoda</taxon>
        <taxon>Eucestoda</taxon>
        <taxon>Cyclophyllidea</taxon>
        <taxon>Taeniidae</taxon>
        <taxon>Hydatigera</taxon>
    </lineage>
</organism>
<keyword evidence="2" id="KW-1185">Reference proteome</keyword>
<dbReference type="Proteomes" id="UP000274429">
    <property type="component" value="Unassembled WGS sequence"/>
</dbReference>
<gene>
    <name evidence="1" type="ORF">TTAC_LOCUS4328</name>
</gene>
<accession>A0A0R3WUA3</accession>
<evidence type="ECO:0000313" key="3">
    <source>
        <dbReference type="WBParaSite" id="TTAC_0000434301-mRNA-1"/>
    </source>
</evidence>